<dbReference type="OMA" id="FAYIIPM"/>
<dbReference type="SUPFAM" id="SSF103481">
    <property type="entry name" value="Multidrug resistance efflux transporter EmrE"/>
    <property type="match status" value="1"/>
</dbReference>
<evidence type="ECO:0000313" key="10">
    <source>
        <dbReference type="EMBL" id="EGC39283.1"/>
    </source>
</evidence>
<dbReference type="InParanoid" id="F0Z9W2"/>
<dbReference type="InterPro" id="IPR017258">
    <property type="entry name" value="Transprt_Chloroquine"/>
</dbReference>
<dbReference type="STRING" id="5786.F0Z9W2"/>
<protein>
    <recommendedName>
        <fullName evidence="12">EamA domain-containing protein</fullName>
    </recommendedName>
</protein>
<evidence type="ECO:0000256" key="7">
    <source>
        <dbReference type="ARBA" id="ARBA00022989"/>
    </source>
</evidence>
<feature type="transmembrane region" description="Helical" evidence="9">
    <location>
        <begin position="125"/>
        <end position="147"/>
    </location>
</feature>
<dbReference type="AlphaFoldDB" id="F0Z9W2"/>
<dbReference type="Pfam" id="PF08627">
    <property type="entry name" value="CRT-like"/>
    <property type="match status" value="1"/>
</dbReference>
<evidence type="ECO:0000313" key="11">
    <source>
        <dbReference type="Proteomes" id="UP000001064"/>
    </source>
</evidence>
<evidence type="ECO:0000256" key="6">
    <source>
        <dbReference type="ARBA" id="ARBA00022970"/>
    </source>
</evidence>
<keyword evidence="7 9" id="KW-1133">Transmembrane helix</keyword>
<reference evidence="11" key="1">
    <citation type="journal article" date="2011" name="Genome Biol.">
        <title>Comparative genomics of the social amoebae Dictyostelium discoideum and Dictyostelium purpureum.</title>
        <authorList>
            <consortium name="US DOE Joint Genome Institute (JGI-PGF)"/>
            <person name="Sucgang R."/>
            <person name="Kuo A."/>
            <person name="Tian X."/>
            <person name="Salerno W."/>
            <person name="Parikh A."/>
            <person name="Feasley C.L."/>
            <person name="Dalin E."/>
            <person name="Tu H."/>
            <person name="Huang E."/>
            <person name="Barry K."/>
            <person name="Lindquist E."/>
            <person name="Shapiro H."/>
            <person name="Bruce D."/>
            <person name="Schmutz J."/>
            <person name="Salamov A."/>
            <person name="Fey P."/>
            <person name="Gaudet P."/>
            <person name="Anjard C."/>
            <person name="Babu M.M."/>
            <person name="Basu S."/>
            <person name="Bushmanova Y."/>
            <person name="van der Wel H."/>
            <person name="Katoh-Kurasawa M."/>
            <person name="Dinh C."/>
            <person name="Coutinho P.M."/>
            <person name="Saito T."/>
            <person name="Elias M."/>
            <person name="Schaap P."/>
            <person name="Kay R.R."/>
            <person name="Henrissat B."/>
            <person name="Eichinger L."/>
            <person name="Rivero F."/>
            <person name="Putnam N.H."/>
            <person name="West C.M."/>
            <person name="Loomis W.F."/>
            <person name="Chisholm R.L."/>
            <person name="Shaulsky G."/>
            <person name="Strassmann J.E."/>
            <person name="Queller D.C."/>
            <person name="Kuspa A."/>
            <person name="Grigoriev I.V."/>
        </authorList>
    </citation>
    <scope>NUCLEOTIDE SEQUENCE [LARGE SCALE GENOMIC DNA]</scope>
    <source>
        <strain evidence="11">QSDP1</strain>
    </source>
</reference>
<comment type="subcellular location">
    <subcellularLocation>
        <location evidence="1">Vacuole membrane</location>
        <topology evidence="1">Multi-pass membrane protein</topology>
    </subcellularLocation>
</comment>
<evidence type="ECO:0000256" key="4">
    <source>
        <dbReference type="ARBA" id="ARBA00022554"/>
    </source>
</evidence>
<evidence type="ECO:0000256" key="1">
    <source>
        <dbReference type="ARBA" id="ARBA00004128"/>
    </source>
</evidence>
<keyword evidence="5 9" id="KW-0812">Transmembrane</keyword>
<keyword evidence="4" id="KW-0926">Vacuole</keyword>
<evidence type="ECO:0000256" key="9">
    <source>
        <dbReference type="SAM" id="Phobius"/>
    </source>
</evidence>
<keyword evidence="11" id="KW-1185">Reference proteome</keyword>
<dbReference type="VEuPathDB" id="AmoebaDB:DICPUDRAFT_52756"/>
<dbReference type="PANTHER" id="PTHR31326">
    <property type="entry name" value="PROTEIN CLT2, CHLOROPLASTIC"/>
    <property type="match status" value="1"/>
</dbReference>
<dbReference type="GeneID" id="10510092"/>
<dbReference type="OrthoDB" id="416555at2759"/>
<dbReference type="EMBL" id="GL870960">
    <property type="protein sequence ID" value="EGC39283.1"/>
    <property type="molecule type" value="Genomic_DNA"/>
</dbReference>
<feature type="transmembrane region" description="Helical" evidence="9">
    <location>
        <begin position="182"/>
        <end position="201"/>
    </location>
</feature>
<dbReference type="KEGG" id="dpp:DICPUDRAFT_52756"/>
<evidence type="ECO:0008006" key="12">
    <source>
        <dbReference type="Google" id="ProtNLM"/>
    </source>
</evidence>
<comment type="similarity">
    <text evidence="2">Belongs to the CRT-like transporter family.</text>
</comment>
<feature type="transmembrane region" description="Helical" evidence="9">
    <location>
        <begin position="330"/>
        <end position="352"/>
    </location>
</feature>
<dbReference type="GO" id="GO:0042910">
    <property type="term" value="F:xenobiotic transmembrane transporter activity"/>
    <property type="evidence" value="ECO:0007669"/>
    <property type="project" value="InterPro"/>
</dbReference>
<dbReference type="GO" id="GO:0006865">
    <property type="term" value="P:amino acid transport"/>
    <property type="evidence" value="ECO:0007669"/>
    <property type="project" value="UniProtKB-KW"/>
</dbReference>
<dbReference type="Proteomes" id="UP000001064">
    <property type="component" value="Unassembled WGS sequence"/>
</dbReference>
<sequence length="488" mass="53597">MGKADEKQPLLTSSINGDDEFQDDDAKPILIMQKSKLELIKEKIRGAMTKDTLQILLYVVLYISAGVVNSILLKKVMNVFSNYAFFLNQLTNYGYVPIFFSVVLFKFIFTNDIPKETRAFPTYKFAIMGALDAVSGYFVVIGGISTSGPLQQLLNQAIIPFTMLASFLILKERYSLVQMGGAAVIVGGVIVSLIPSLVGGGNSGNKPFWNVFYLISVVPGALSNVYKDIGFKAVEDMDVWYLQFWDAFYQSLIGTVLFPINNWLPPPATIHFRDIIPSLKNGTLCLGGHDSILPIWNTTSGFTNTTIPGSCTPYPLQYPDLTPCDDCHHAYILIILYMSINIIYNVLILLVIKHAGATVFSIANTLRLPLTNIVFSLHFIMGINTTAFSGLSIAGLIIILLGLGGYRAGSMLKAKKAAAETGVEVSTRAILHMGPSAMDAMPYQKPIIEAKSQDHLKNQYFSRLGISVPEARYRSSPSYGINSYGNDV</sequence>
<evidence type="ECO:0000256" key="5">
    <source>
        <dbReference type="ARBA" id="ARBA00022692"/>
    </source>
</evidence>
<evidence type="ECO:0000256" key="2">
    <source>
        <dbReference type="ARBA" id="ARBA00006690"/>
    </source>
</evidence>
<feature type="transmembrane region" description="Helical" evidence="9">
    <location>
        <begin position="387"/>
        <end position="406"/>
    </location>
</feature>
<name>F0Z9W2_DICPU</name>
<dbReference type="InterPro" id="IPR037185">
    <property type="entry name" value="EmrE-like"/>
</dbReference>
<keyword evidence="3" id="KW-0813">Transport</keyword>
<feature type="transmembrane region" description="Helical" evidence="9">
    <location>
        <begin position="93"/>
        <end position="113"/>
    </location>
</feature>
<keyword evidence="8 9" id="KW-0472">Membrane</keyword>
<dbReference type="PIRSF" id="PIRSF037671">
    <property type="entry name" value="Transprt_Chloroquine_res"/>
    <property type="match status" value="1"/>
</dbReference>
<dbReference type="RefSeq" id="XP_003284187.1">
    <property type="nucleotide sequence ID" value="XM_003284139.1"/>
</dbReference>
<keyword evidence="6" id="KW-0029">Amino-acid transport</keyword>
<dbReference type="eggNOG" id="ENOG502QR5M">
    <property type="taxonomic scope" value="Eukaryota"/>
</dbReference>
<accession>F0Z9W2</accession>
<feature type="transmembrane region" description="Helical" evidence="9">
    <location>
        <begin position="207"/>
        <end position="226"/>
    </location>
</feature>
<evidence type="ECO:0000256" key="3">
    <source>
        <dbReference type="ARBA" id="ARBA00022448"/>
    </source>
</evidence>
<evidence type="ECO:0000256" key="8">
    <source>
        <dbReference type="ARBA" id="ARBA00023136"/>
    </source>
</evidence>
<dbReference type="InterPro" id="IPR013936">
    <property type="entry name" value="CRT-like"/>
</dbReference>
<feature type="transmembrane region" description="Helical" evidence="9">
    <location>
        <begin position="359"/>
        <end position="381"/>
    </location>
</feature>
<dbReference type="GO" id="GO:0005774">
    <property type="term" value="C:vacuolar membrane"/>
    <property type="evidence" value="ECO:0007669"/>
    <property type="project" value="UniProtKB-SubCell"/>
</dbReference>
<gene>
    <name evidence="10" type="ORF">DICPUDRAFT_52756</name>
</gene>
<dbReference type="PANTHER" id="PTHR31326:SF1">
    <property type="entry name" value="PROTEIN CLT2, CHLOROPLASTIC"/>
    <property type="match status" value="1"/>
</dbReference>
<feature type="transmembrane region" description="Helical" evidence="9">
    <location>
        <begin position="55"/>
        <end position="73"/>
    </location>
</feature>
<feature type="transmembrane region" description="Helical" evidence="9">
    <location>
        <begin position="153"/>
        <end position="170"/>
    </location>
</feature>
<feature type="transmembrane region" description="Helical" evidence="9">
    <location>
        <begin position="247"/>
        <end position="264"/>
    </location>
</feature>
<organism evidence="10 11">
    <name type="scientific">Dictyostelium purpureum</name>
    <name type="common">Slime mold</name>
    <dbReference type="NCBI Taxonomy" id="5786"/>
    <lineage>
        <taxon>Eukaryota</taxon>
        <taxon>Amoebozoa</taxon>
        <taxon>Evosea</taxon>
        <taxon>Eumycetozoa</taxon>
        <taxon>Dictyostelia</taxon>
        <taxon>Dictyosteliales</taxon>
        <taxon>Dictyosteliaceae</taxon>
        <taxon>Dictyostelium</taxon>
    </lineage>
</organism>
<proteinExistence type="inferred from homology"/>